<keyword evidence="3" id="KW-1185">Reference proteome</keyword>
<accession>A0A8J2P4U9</accession>
<organism evidence="2 3">
    <name type="scientific">Allacma fusca</name>
    <dbReference type="NCBI Taxonomy" id="39272"/>
    <lineage>
        <taxon>Eukaryota</taxon>
        <taxon>Metazoa</taxon>
        <taxon>Ecdysozoa</taxon>
        <taxon>Arthropoda</taxon>
        <taxon>Hexapoda</taxon>
        <taxon>Collembola</taxon>
        <taxon>Symphypleona</taxon>
        <taxon>Sminthuridae</taxon>
        <taxon>Allacma</taxon>
    </lineage>
</organism>
<proteinExistence type="predicted"/>
<dbReference type="EMBL" id="CAJVCH010220209">
    <property type="protein sequence ID" value="CAG7731855.1"/>
    <property type="molecule type" value="Genomic_DNA"/>
</dbReference>
<name>A0A8J2P4U9_9HEXA</name>
<evidence type="ECO:0000256" key="1">
    <source>
        <dbReference type="SAM" id="SignalP"/>
    </source>
</evidence>
<dbReference type="AlphaFoldDB" id="A0A8J2P4U9"/>
<comment type="caution">
    <text evidence="2">The sequence shown here is derived from an EMBL/GenBank/DDBJ whole genome shotgun (WGS) entry which is preliminary data.</text>
</comment>
<protein>
    <submittedName>
        <fullName evidence="2">Uncharacterized protein</fullName>
    </submittedName>
</protein>
<evidence type="ECO:0000313" key="3">
    <source>
        <dbReference type="Proteomes" id="UP000708208"/>
    </source>
</evidence>
<reference evidence="2" key="1">
    <citation type="submission" date="2021-06" db="EMBL/GenBank/DDBJ databases">
        <authorList>
            <person name="Hodson N. C."/>
            <person name="Mongue J. A."/>
            <person name="Jaron S. K."/>
        </authorList>
    </citation>
    <scope>NUCLEOTIDE SEQUENCE</scope>
</reference>
<feature type="signal peptide" evidence="1">
    <location>
        <begin position="1"/>
        <end position="21"/>
    </location>
</feature>
<keyword evidence="1" id="KW-0732">Signal</keyword>
<dbReference type="Proteomes" id="UP000708208">
    <property type="component" value="Unassembled WGS sequence"/>
</dbReference>
<feature type="chain" id="PRO_5035278104" evidence="1">
    <location>
        <begin position="22"/>
        <end position="103"/>
    </location>
</feature>
<gene>
    <name evidence="2" type="ORF">AFUS01_LOCUS20414</name>
</gene>
<sequence length="103" mass="11485">MRIFSSALLFLVVISLEESLASIIFPAEGAGENLNTRFRRKSCVSNDGPCPTEKGAQCCNVCSKLTHQCKKDITKRIIDQINTHGMRLLHKLDPRLAIQHLHG</sequence>
<evidence type="ECO:0000313" key="2">
    <source>
        <dbReference type="EMBL" id="CAG7731855.1"/>
    </source>
</evidence>